<reference evidence="3" key="1">
    <citation type="submission" date="2021-12" db="EMBL/GenBank/DDBJ databases">
        <authorList>
            <person name="Zaccaron A."/>
            <person name="Stergiopoulos I."/>
        </authorList>
    </citation>
    <scope>NUCLEOTIDE SEQUENCE</scope>
    <source>
        <strain evidence="3">Race5_Kim</strain>
    </source>
</reference>
<evidence type="ECO:0000256" key="1">
    <source>
        <dbReference type="SAM" id="Coils"/>
    </source>
</evidence>
<feature type="compositionally biased region" description="Low complexity" evidence="2">
    <location>
        <begin position="254"/>
        <end position="266"/>
    </location>
</feature>
<reference evidence="3" key="2">
    <citation type="journal article" date="2022" name="Microb. Genom.">
        <title>A chromosome-scale genome assembly of the tomato pathogen Cladosporium fulvum reveals a compartmentalized genome architecture and the presence of a dispensable chromosome.</title>
        <authorList>
            <person name="Zaccaron A.Z."/>
            <person name="Chen L.H."/>
            <person name="Samaras A."/>
            <person name="Stergiopoulos I."/>
        </authorList>
    </citation>
    <scope>NUCLEOTIDE SEQUENCE</scope>
    <source>
        <strain evidence="3">Race5_Kim</strain>
    </source>
</reference>
<protein>
    <submittedName>
        <fullName evidence="3">Uncharacterized protein</fullName>
    </submittedName>
</protein>
<name>A0A9Q8PBI4_PASFU</name>
<feature type="compositionally biased region" description="Acidic residues" evidence="2">
    <location>
        <begin position="339"/>
        <end position="356"/>
    </location>
</feature>
<dbReference type="Proteomes" id="UP000756132">
    <property type="component" value="Chromosome 6"/>
</dbReference>
<evidence type="ECO:0000313" key="3">
    <source>
        <dbReference type="EMBL" id="UJO19431.1"/>
    </source>
</evidence>
<proteinExistence type="predicted"/>
<organism evidence="3 4">
    <name type="scientific">Passalora fulva</name>
    <name type="common">Tomato leaf mold</name>
    <name type="synonym">Cladosporium fulvum</name>
    <dbReference type="NCBI Taxonomy" id="5499"/>
    <lineage>
        <taxon>Eukaryota</taxon>
        <taxon>Fungi</taxon>
        <taxon>Dikarya</taxon>
        <taxon>Ascomycota</taxon>
        <taxon>Pezizomycotina</taxon>
        <taxon>Dothideomycetes</taxon>
        <taxon>Dothideomycetidae</taxon>
        <taxon>Mycosphaerellales</taxon>
        <taxon>Mycosphaerellaceae</taxon>
        <taxon>Fulvia</taxon>
    </lineage>
</organism>
<dbReference type="RefSeq" id="XP_047763797.1">
    <property type="nucleotide sequence ID" value="XM_047905847.1"/>
</dbReference>
<keyword evidence="4" id="KW-1185">Reference proteome</keyword>
<keyword evidence="1" id="KW-0175">Coiled coil</keyword>
<feature type="region of interest" description="Disordered" evidence="2">
    <location>
        <begin position="336"/>
        <end position="366"/>
    </location>
</feature>
<accession>A0A9Q8PBI4</accession>
<dbReference type="GeneID" id="71986577"/>
<sequence>MAQQLVPVTEMTDSHWHAWSKAHPRLDPSRQPCGVNSILYMLGHLCIRLEKKGHHVGATNNAVWRTGDDSLDGTPGLRRIKAKLATFHETLLGELVEDSMQEWHRARHAANNNHNPNPIGTDAGSELHAALYKMQLKNQRLKQQIKYQHMLRKEWAGEADTKIHKLEDELSAQRQAAAEKVEVLEDMLLQAKVAAVSMQASLSIIMVPSLRGTAGASRAYQIQLDARLGRQAEEEVKMRGGLKAPSYISRDQSDTSSLSSLSSASDELAPHTLQEITIREAVSSPTQFTKGEDCDIDLWSDGRRPLHVKHQALFEAGQRRKQREFDEYCKREFGVYEGQETDEGEDSDDSSLEEYAPESLGGVTQTRSRTAIRGVVPPARATSTIKQGDNEEWSTCRQEDHMKKGEQRLDTEIVKQQEEAKHLDREPPAARTQLMAREQVERYDRLAAAIQRHDASLDAMKKMKAW</sequence>
<dbReference type="EMBL" id="CP090168">
    <property type="protein sequence ID" value="UJO19431.1"/>
    <property type="molecule type" value="Genomic_DNA"/>
</dbReference>
<feature type="region of interest" description="Disordered" evidence="2">
    <location>
        <begin position="243"/>
        <end position="266"/>
    </location>
</feature>
<evidence type="ECO:0000256" key="2">
    <source>
        <dbReference type="SAM" id="MobiDB-lite"/>
    </source>
</evidence>
<dbReference type="AlphaFoldDB" id="A0A9Q8PBI4"/>
<gene>
    <name evidence="3" type="ORF">CLAFUR5_06699</name>
</gene>
<feature type="coiled-coil region" evidence="1">
    <location>
        <begin position="156"/>
        <end position="187"/>
    </location>
</feature>
<dbReference type="KEGG" id="ffu:CLAFUR5_06699"/>
<evidence type="ECO:0000313" key="4">
    <source>
        <dbReference type="Proteomes" id="UP000756132"/>
    </source>
</evidence>